<name>A0AAC9IR01_9BURK</name>
<dbReference type="Proteomes" id="UP000182060">
    <property type="component" value="Chromosome"/>
</dbReference>
<dbReference type="Gene3D" id="3.10.450.50">
    <property type="match status" value="1"/>
</dbReference>
<protein>
    <recommendedName>
        <fullName evidence="3">DUF4440 domain-containing protein</fullName>
    </recommendedName>
</protein>
<proteinExistence type="predicted"/>
<evidence type="ECO:0000313" key="1">
    <source>
        <dbReference type="EMBL" id="APC00721.1"/>
    </source>
</evidence>
<dbReference type="EMBL" id="CP015017">
    <property type="protein sequence ID" value="APC00721.1"/>
    <property type="molecule type" value="Genomic_DNA"/>
</dbReference>
<accession>A0AAC9IR01</accession>
<sequence length="127" mass="14454">MVAKQNDIKVEAELLERQSVQCIQEKNWDTLEAMLDPACQFVAKTGSYDRTSAMKLMKEMNLGPVEFKDFKVTQAGDNLIVSFWIAAIEYRDGTQLSPQFSPRLSVWKTKNGQRKCIAYADLIVSKD</sequence>
<evidence type="ECO:0000313" key="2">
    <source>
        <dbReference type="Proteomes" id="UP000182060"/>
    </source>
</evidence>
<dbReference type="RefSeq" id="WP_071538889.1">
    <property type="nucleotide sequence ID" value="NZ_CP015016.1"/>
</dbReference>
<dbReference type="AlphaFoldDB" id="A0AAC9IR01"/>
<organism evidence="1 2">
    <name type="scientific">Polynucleobacter asymbioticus</name>
    <dbReference type="NCBI Taxonomy" id="576611"/>
    <lineage>
        <taxon>Bacteria</taxon>
        <taxon>Pseudomonadati</taxon>
        <taxon>Pseudomonadota</taxon>
        <taxon>Betaproteobacteria</taxon>
        <taxon>Burkholderiales</taxon>
        <taxon>Burkholderiaceae</taxon>
        <taxon>Polynucleobacter</taxon>
    </lineage>
</organism>
<dbReference type="SUPFAM" id="SSF54427">
    <property type="entry name" value="NTF2-like"/>
    <property type="match status" value="1"/>
</dbReference>
<reference evidence="1" key="1">
    <citation type="journal article" date="2017" name="Appl. Environ. Microbiol.">
        <title>Microdiversification of a pelagic Polynucleobacter species is mainly driven by acquisition of genomic islands from a partially interspecific gene pool.</title>
        <authorList>
            <person name="Hoetzinger M."/>
            <person name="Hahn M.W."/>
            <person name="Jezberova J."/>
            <person name="Schmidt J."/>
            <person name="Koll U."/>
        </authorList>
    </citation>
    <scope>NUCLEOTIDE SEQUENCE</scope>
    <source>
        <strain evidence="1">MWH-RechtKol4</strain>
    </source>
</reference>
<evidence type="ECO:0008006" key="3">
    <source>
        <dbReference type="Google" id="ProtNLM"/>
    </source>
</evidence>
<dbReference type="InterPro" id="IPR032710">
    <property type="entry name" value="NTF2-like_dom_sf"/>
</dbReference>
<gene>
    <name evidence="1" type="ORF">AOC25_03305</name>
</gene>